<keyword evidence="5" id="KW-0472">Membrane</keyword>
<dbReference type="InterPro" id="IPR002774">
    <property type="entry name" value="Flagellin_arc-type"/>
</dbReference>
<dbReference type="PANTHER" id="PTHR35903">
    <property type="entry name" value="FLAGELLIN B1"/>
    <property type="match status" value="1"/>
</dbReference>
<name>A0ABD5ZPX6_9EURY</name>
<dbReference type="Pfam" id="PF01917">
    <property type="entry name" value="Flagellin_arch-type"/>
    <property type="match status" value="1"/>
</dbReference>
<sequence>MFDNLFNDENRGQVGIGTLIIFIALVLVAAVAAGVLVNTAGELQSRASDTGSDAQAQVSNQIDVVSASGDASTGNVNEVTLVVKKSPGSDPIDLEEMTIQYTSSADSVTLTSSEFDIQDLSDTAVSGAGAVLDENGERRQIVLTLDGTDPNPSALGEGEDATLRLVDQSGATTVYGVNVPDVLSTDVVQV</sequence>
<dbReference type="EMBL" id="JBHTAP010000001">
    <property type="protein sequence ID" value="MFC7235579.1"/>
    <property type="molecule type" value="Genomic_DNA"/>
</dbReference>
<protein>
    <recommendedName>
        <fullName evidence="4">Flagellin</fullName>
    </recommendedName>
</protein>
<comment type="function">
    <text evidence="4">Flagellin is the subunit protein which polymerizes to form the filaments of archaeal flagella.</text>
</comment>
<dbReference type="RefSeq" id="WP_276233716.1">
    <property type="nucleotide sequence ID" value="NZ_CP119802.1"/>
</dbReference>
<proteinExistence type="inferred from homology"/>
<dbReference type="Proteomes" id="UP001596398">
    <property type="component" value="Unassembled WGS sequence"/>
</dbReference>
<dbReference type="AlphaFoldDB" id="A0ABD5ZPX6"/>
<dbReference type="PANTHER" id="PTHR35903:SF1">
    <property type="entry name" value="FLAGELLIN B1"/>
    <property type="match status" value="1"/>
</dbReference>
<keyword evidence="3 4" id="KW-0974">Archaeal flagellum</keyword>
<dbReference type="GO" id="GO:0097589">
    <property type="term" value="C:archaeal-type flagellum"/>
    <property type="evidence" value="ECO:0007669"/>
    <property type="project" value="UniProtKB-SubCell"/>
</dbReference>
<comment type="caution">
    <text evidence="6">The sequence shown here is derived from an EMBL/GenBank/DDBJ whole genome shotgun (WGS) entry which is preliminary data.</text>
</comment>
<evidence type="ECO:0000256" key="2">
    <source>
        <dbReference type="ARBA" id="ARBA00010256"/>
    </source>
</evidence>
<evidence type="ECO:0000256" key="1">
    <source>
        <dbReference type="ARBA" id="ARBA00004618"/>
    </source>
</evidence>
<accession>A0ABD5ZPX6</accession>
<organism evidence="6 7">
    <name type="scientific">Halosegnis marinus</name>
    <dbReference type="NCBI Taxonomy" id="3034023"/>
    <lineage>
        <taxon>Archaea</taxon>
        <taxon>Methanobacteriati</taxon>
        <taxon>Methanobacteriota</taxon>
        <taxon>Stenosarchaea group</taxon>
        <taxon>Halobacteria</taxon>
        <taxon>Halobacteriales</taxon>
        <taxon>Natronomonadaceae</taxon>
        <taxon>Halosegnis</taxon>
    </lineage>
</organism>
<keyword evidence="7" id="KW-1185">Reference proteome</keyword>
<dbReference type="InterPro" id="IPR013373">
    <property type="entry name" value="Flagellin/pilin_N_arc"/>
</dbReference>
<evidence type="ECO:0000256" key="5">
    <source>
        <dbReference type="SAM" id="Phobius"/>
    </source>
</evidence>
<dbReference type="GeneID" id="79267275"/>
<evidence type="ECO:0000256" key="3">
    <source>
        <dbReference type="ARBA" id="ARBA00022440"/>
    </source>
</evidence>
<dbReference type="NCBIfam" id="TIGR02537">
    <property type="entry name" value="arch_flag_Nterm"/>
    <property type="match status" value="1"/>
</dbReference>
<gene>
    <name evidence="6" type="ORF">ACFQJ4_09665</name>
</gene>
<feature type="transmembrane region" description="Helical" evidence="5">
    <location>
        <begin position="12"/>
        <end position="37"/>
    </location>
</feature>
<reference evidence="6 7" key="1">
    <citation type="journal article" date="2019" name="Int. J. Syst. Evol. Microbiol.">
        <title>The Global Catalogue of Microorganisms (GCM) 10K type strain sequencing project: providing services to taxonomists for standard genome sequencing and annotation.</title>
        <authorList>
            <consortium name="The Broad Institute Genomics Platform"/>
            <consortium name="The Broad Institute Genome Sequencing Center for Infectious Disease"/>
            <person name="Wu L."/>
            <person name="Ma J."/>
        </authorList>
    </citation>
    <scope>NUCLEOTIDE SEQUENCE [LARGE SCALE GENOMIC DNA]</scope>
    <source>
        <strain evidence="6 7">DT85</strain>
    </source>
</reference>
<keyword evidence="5" id="KW-0812">Transmembrane</keyword>
<evidence type="ECO:0000256" key="4">
    <source>
        <dbReference type="RuleBase" id="RU361282"/>
    </source>
</evidence>
<comment type="subcellular location">
    <subcellularLocation>
        <location evidence="1 4">Archaeal flagellum</location>
    </subcellularLocation>
</comment>
<evidence type="ECO:0000313" key="6">
    <source>
        <dbReference type="EMBL" id="MFC7235579.1"/>
    </source>
</evidence>
<evidence type="ECO:0000313" key="7">
    <source>
        <dbReference type="Proteomes" id="UP001596398"/>
    </source>
</evidence>
<comment type="similarity">
    <text evidence="2 4">Belongs to the archaeal flagellin family.</text>
</comment>
<keyword evidence="5" id="KW-1133">Transmembrane helix</keyword>